<dbReference type="Pfam" id="PF00378">
    <property type="entry name" value="ECH_1"/>
    <property type="match status" value="1"/>
</dbReference>
<evidence type="ECO:0000256" key="1">
    <source>
        <dbReference type="ARBA" id="ARBA00005254"/>
    </source>
</evidence>
<accession>A0A2N0VHI6</accession>
<protein>
    <submittedName>
        <fullName evidence="3">Enoyl-CoA hydratase/isomerase family protein</fullName>
    </submittedName>
</protein>
<dbReference type="AlphaFoldDB" id="A0A2N0VHI6"/>
<reference evidence="3 4" key="1">
    <citation type="submission" date="2017-11" db="EMBL/GenBank/DDBJ databases">
        <title>Rhodohalobacter 15182 sp. nov., isolated from a salt lake.</title>
        <authorList>
            <person name="Han S."/>
        </authorList>
    </citation>
    <scope>NUCLEOTIDE SEQUENCE [LARGE SCALE GENOMIC DNA]</scope>
    <source>
        <strain evidence="3 4">15182</strain>
    </source>
</reference>
<sequence>MPVSFKKDSYVAKATIDRPDAMNAINFDVMERLEVILTDLEQDPNVRLFVLTGSDDRFISGGDLKEFHSITDAEGARDMSIRMLNILERIENLKCWTLAAVNGHTYGGGWETILSCDFRVAKASAKFGFTQGKFYLPPGWGGLTRLSEVIGENLADYWLASHKVVNSKTALQAGLIQDLFADSEYELELEKLIQRLTLNDRTYIEYMKKRGKRKITDELEPFTRFWESEEHASRVSSFLNRNR</sequence>
<dbReference type="Proteomes" id="UP000233398">
    <property type="component" value="Unassembled WGS sequence"/>
</dbReference>
<keyword evidence="4" id="KW-1185">Reference proteome</keyword>
<dbReference type="CDD" id="cd06558">
    <property type="entry name" value="crotonase-like"/>
    <property type="match status" value="1"/>
</dbReference>
<evidence type="ECO:0000313" key="4">
    <source>
        <dbReference type="Proteomes" id="UP000233398"/>
    </source>
</evidence>
<dbReference type="InterPro" id="IPR018376">
    <property type="entry name" value="Enoyl-CoA_hyd/isom_CS"/>
</dbReference>
<dbReference type="SUPFAM" id="SSF52096">
    <property type="entry name" value="ClpP/crotonase"/>
    <property type="match status" value="1"/>
</dbReference>
<name>A0A2N0VHI6_9BACT</name>
<organism evidence="3 4">
    <name type="scientific">Rhodohalobacter barkolensis</name>
    <dbReference type="NCBI Taxonomy" id="2053187"/>
    <lineage>
        <taxon>Bacteria</taxon>
        <taxon>Pseudomonadati</taxon>
        <taxon>Balneolota</taxon>
        <taxon>Balneolia</taxon>
        <taxon>Balneolales</taxon>
        <taxon>Balneolaceae</taxon>
        <taxon>Rhodohalobacter</taxon>
    </lineage>
</organism>
<evidence type="ECO:0000313" key="3">
    <source>
        <dbReference type="EMBL" id="PKD43655.1"/>
    </source>
</evidence>
<dbReference type="PROSITE" id="PS00166">
    <property type="entry name" value="ENOYL_COA_HYDRATASE"/>
    <property type="match status" value="1"/>
</dbReference>
<evidence type="ECO:0000256" key="2">
    <source>
        <dbReference type="RuleBase" id="RU003707"/>
    </source>
</evidence>
<comment type="similarity">
    <text evidence="1 2">Belongs to the enoyl-CoA hydratase/isomerase family.</text>
</comment>
<keyword evidence="3" id="KW-0413">Isomerase</keyword>
<dbReference type="Gene3D" id="3.90.226.10">
    <property type="entry name" value="2-enoyl-CoA Hydratase, Chain A, domain 1"/>
    <property type="match status" value="1"/>
</dbReference>
<dbReference type="GO" id="GO:0016853">
    <property type="term" value="F:isomerase activity"/>
    <property type="evidence" value="ECO:0007669"/>
    <property type="project" value="UniProtKB-KW"/>
</dbReference>
<dbReference type="PANTHER" id="PTHR43802">
    <property type="entry name" value="ENOYL-COA HYDRATASE"/>
    <property type="match status" value="1"/>
</dbReference>
<dbReference type="RefSeq" id="WP_101073196.1">
    <property type="nucleotide sequence ID" value="NZ_PISP01000002.1"/>
</dbReference>
<dbReference type="InterPro" id="IPR029045">
    <property type="entry name" value="ClpP/crotonase-like_dom_sf"/>
</dbReference>
<dbReference type="EMBL" id="PISP01000002">
    <property type="protein sequence ID" value="PKD43655.1"/>
    <property type="molecule type" value="Genomic_DNA"/>
</dbReference>
<gene>
    <name evidence="3" type="ORF">CWD77_08810</name>
</gene>
<comment type="caution">
    <text evidence="3">The sequence shown here is derived from an EMBL/GenBank/DDBJ whole genome shotgun (WGS) entry which is preliminary data.</text>
</comment>
<dbReference type="OrthoDB" id="9775794at2"/>
<dbReference type="PANTHER" id="PTHR43802:SF1">
    <property type="entry name" value="IP11341P-RELATED"/>
    <property type="match status" value="1"/>
</dbReference>
<proteinExistence type="inferred from homology"/>
<dbReference type="InterPro" id="IPR001753">
    <property type="entry name" value="Enoyl-CoA_hydra/iso"/>
</dbReference>